<proteinExistence type="predicted"/>
<organism evidence="2 3">
    <name type="scientific">Mycobacterium branderi</name>
    <dbReference type="NCBI Taxonomy" id="43348"/>
    <lineage>
        <taxon>Bacteria</taxon>
        <taxon>Bacillati</taxon>
        <taxon>Actinomycetota</taxon>
        <taxon>Actinomycetes</taxon>
        <taxon>Mycobacteriales</taxon>
        <taxon>Mycobacteriaceae</taxon>
        <taxon>Mycobacterium</taxon>
    </lineage>
</organism>
<dbReference type="InterPro" id="IPR038232">
    <property type="entry name" value="PknH-like_Extracell_sf"/>
</dbReference>
<dbReference type="InterPro" id="IPR026954">
    <property type="entry name" value="PknH-like_Extracell"/>
</dbReference>
<feature type="domain" description="PknH-like extracellular" evidence="1">
    <location>
        <begin position="28"/>
        <end position="215"/>
    </location>
</feature>
<evidence type="ECO:0000313" key="2">
    <source>
        <dbReference type="EMBL" id="BBZ15101.1"/>
    </source>
</evidence>
<evidence type="ECO:0000259" key="1">
    <source>
        <dbReference type="Pfam" id="PF14032"/>
    </source>
</evidence>
<accession>A0ABM7KVD9</accession>
<dbReference type="Proteomes" id="UP000467379">
    <property type="component" value="Plasmid pJCM12687"/>
</dbReference>
<reference evidence="2 3" key="1">
    <citation type="journal article" date="2019" name="Emerg. Microbes Infect.">
        <title>Comprehensive subspecies identification of 175 nontuberculous mycobacteria species based on 7547 genomic profiles.</title>
        <authorList>
            <person name="Matsumoto Y."/>
            <person name="Kinjo T."/>
            <person name="Motooka D."/>
            <person name="Nabeya D."/>
            <person name="Jung N."/>
            <person name="Uechi K."/>
            <person name="Horii T."/>
            <person name="Iida T."/>
            <person name="Fujita J."/>
            <person name="Nakamura S."/>
        </authorList>
    </citation>
    <scope>NUCLEOTIDE SEQUENCE [LARGE SCALE GENOMIC DNA]</scope>
    <source>
        <strain evidence="2 3">JCM 12687</strain>
        <plasmid evidence="2">pJCM12687</plasmid>
    </source>
</reference>
<gene>
    <name evidence="2" type="primary">lppH_1</name>
    <name evidence="2" type="ORF">MBRA_52960</name>
</gene>
<dbReference type="Gene3D" id="3.40.1000.70">
    <property type="entry name" value="PknH-like extracellular domain"/>
    <property type="match status" value="1"/>
</dbReference>
<evidence type="ECO:0000313" key="3">
    <source>
        <dbReference type="Proteomes" id="UP000467379"/>
    </source>
</evidence>
<sequence length="219" mass="23379">MLAAGCTSTVQGRAVPADTLGPLPPPPVAASALDGLLLGADQINAAMQATDMTVWMAFDSTTEEDVADIDCRAVAMPGEGKVYAGTGWSAIRGRQLNEPGEVAQWDHVAIQVVVAFRSARLATEFFTASTDSWRRCANRRFFDPKENQPDLAWSVGSVATTQGALTTSKTQEPGPDWFCQRAMMVANNVIADVETCSGDKTDRAAPQIAHQIVAKIPTR</sequence>
<dbReference type="Pfam" id="PF14032">
    <property type="entry name" value="PknH_C"/>
    <property type="match status" value="1"/>
</dbReference>
<keyword evidence="2" id="KW-0614">Plasmid</keyword>
<geneLocation type="plasmid" evidence="2 3">
    <name>pJCM12687</name>
</geneLocation>
<name>A0ABM7KVD9_9MYCO</name>
<keyword evidence="3" id="KW-1185">Reference proteome</keyword>
<protein>
    <submittedName>
        <fullName evidence="2">Sensor domain-containing protein</fullName>
    </submittedName>
</protein>
<dbReference type="EMBL" id="AP022607">
    <property type="protein sequence ID" value="BBZ15101.1"/>
    <property type="molecule type" value="Genomic_DNA"/>
</dbReference>